<dbReference type="SMART" id="SM00421">
    <property type="entry name" value="HTH_LUXR"/>
    <property type="match status" value="1"/>
</dbReference>
<accession>E2SCQ0</accession>
<dbReference type="PROSITE" id="PS50043">
    <property type="entry name" value="HTH_LUXR_2"/>
    <property type="match status" value="1"/>
</dbReference>
<comment type="caution">
    <text evidence="5">The sequence shown here is derived from an EMBL/GenBank/DDBJ whole genome shotgun (WGS) entry which is preliminary data.</text>
</comment>
<protein>
    <submittedName>
        <fullName evidence="5">Transcriptional regulator, LuxR family</fullName>
    </submittedName>
</protein>
<dbReference type="InterPro" id="IPR000792">
    <property type="entry name" value="Tscrpt_reg_LuxR_C"/>
</dbReference>
<dbReference type="GO" id="GO:0006355">
    <property type="term" value="P:regulation of DNA-templated transcription"/>
    <property type="evidence" value="ECO:0007669"/>
    <property type="project" value="InterPro"/>
</dbReference>
<gene>
    <name evidence="5" type="ORF">HMPREF0063_12212</name>
</gene>
<dbReference type="RefSeq" id="WP_007077304.1">
    <property type="nucleotide sequence ID" value="NZ_CM001024.1"/>
</dbReference>
<dbReference type="PRINTS" id="PR00038">
    <property type="entry name" value="HTHLUXR"/>
</dbReference>
<evidence type="ECO:0000313" key="5">
    <source>
        <dbReference type="EMBL" id="EFQ83003.1"/>
    </source>
</evidence>
<evidence type="ECO:0000256" key="3">
    <source>
        <dbReference type="ARBA" id="ARBA00023163"/>
    </source>
</evidence>
<keyword evidence="6" id="KW-1185">Reference proteome</keyword>
<dbReference type="GO" id="GO:0003677">
    <property type="term" value="F:DNA binding"/>
    <property type="evidence" value="ECO:0007669"/>
    <property type="project" value="UniProtKB-KW"/>
</dbReference>
<dbReference type="SUPFAM" id="SSF46894">
    <property type="entry name" value="C-terminal effector domain of the bipartite response regulators"/>
    <property type="match status" value="1"/>
</dbReference>
<dbReference type="PANTHER" id="PTHR44688:SF16">
    <property type="entry name" value="DNA-BINDING TRANSCRIPTIONAL ACTIVATOR DEVR_DOSR"/>
    <property type="match status" value="1"/>
</dbReference>
<dbReference type="Gene3D" id="1.10.10.10">
    <property type="entry name" value="Winged helix-like DNA-binding domain superfamily/Winged helix DNA-binding domain"/>
    <property type="match status" value="1"/>
</dbReference>
<dbReference type="PANTHER" id="PTHR44688">
    <property type="entry name" value="DNA-BINDING TRANSCRIPTIONAL ACTIVATOR DEVR_DOSR"/>
    <property type="match status" value="1"/>
</dbReference>
<evidence type="ECO:0000313" key="6">
    <source>
        <dbReference type="Proteomes" id="UP000003111"/>
    </source>
</evidence>
<keyword evidence="1" id="KW-0805">Transcription regulation</keyword>
<feature type="domain" description="HTH luxR-type" evidence="4">
    <location>
        <begin position="586"/>
        <end position="651"/>
    </location>
</feature>
<dbReference type="HOGENOM" id="CLU_420731_0_0_11"/>
<evidence type="ECO:0000256" key="2">
    <source>
        <dbReference type="ARBA" id="ARBA00023125"/>
    </source>
</evidence>
<dbReference type="Pfam" id="PF00196">
    <property type="entry name" value="GerE"/>
    <property type="match status" value="1"/>
</dbReference>
<dbReference type="InterPro" id="IPR016032">
    <property type="entry name" value="Sig_transdc_resp-reg_C-effctor"/>
</dbReference>
<proteinExistence type="predicted"/>
<sequence length="651" mass="70537">MRTGGDREQADPREAFVPTPHARVLEAVARLGSSATRAEFAAAASRELHGLVPGLWATFEEVDLVSGDASVTTWPEQSADWHESYVAMHARHGREHPTLRHLFADDAATVATWGDLGRLEPFTTSVLHTDFYALHGVHDQLAIRLPSAPRTVATMTVCRAAEGFEPLDREIAALWRPHVANLRDLFVWRERARLAAALTVSDGWKVAVVDAEGVVLAATQDAALLGESIGASVLVGRSLVGTHLWSVATAGAGPTGVHRIDSAYGGVDVQAVEHQRRWRLLMRRVVHPASEPDRPRATATEGLTVEDQEAVLEAIGRIGRAATLEEFARMACRELHRLVPGIWASYNETNLSTARTATFVWPEREADWFDQNIGTFTRYAHQSPLVRHISEDGESDVRTLLDLDPDRTFEDTELFRHYYAPLGVRSQAAFGLPAPSGVVIALVVNRDGADFTGRDRRVMEELRLHLSNIHRMVAAYERARGMTAAVGLDGWETLLVADDGTVLESTPAAEEIGRRIGTGLAIGDSLLGTTLWGRSTPSTPGQEWWSVKRVPSTSLEVGGAFDASLTVNPVGPHVLLLRPAHAATVESAMRLGLTRRQAEVALLIVDGATNVQIARALTISPGTARKHVETLMAVLGVSSRAAAAVAVVRGS</sequence>
<dbReference type="InterPro" id="IPR036388">
    <property type="entry name" value="WH-like_DNA-bd_sf"/>
</dbReference>
<evidence type="ECO:0000256" key="1">
    <source>
        <dbReference type="ARBA" id="ARBA00023015"/>
    </source>
</evidence>
<dbReference type="AlphaFoldDB" id="E2SCQ0"/>
<dbReference type="EMBL" id="ACLF03000006">
    <property type="protein sequence ID" value="EFQ83003.1"/>
    <property type="molecule type" value="Genomic_DNA"/>
</dbReference>
<dbReference type="eggNOG" id="COG2197">
    <property type="taxonomic scope" value="Bacteria"/>
</dbReference>
<keyword evidence="2" id="KW-0238">DNA-binding</keyword>
<evidence type="ECO:0000259" key="4">
    <source>
        <dbReference type="PROSITE" id="PS50043"/>
    </source>
</evidence>
<organism evidence="5 6">
    <name type="scientific">Aeromicrobium marinum DSM 15272</name>
    <dbReference type="NCBI Taxonomy" id="585531"/>
    <lineage>
        <taxon>Bacteria</taxon>
        <taxon>Bacillati</taxon>
        <taxon>Actinomycetota</taxon>
        <taxon>Actinomycetes</taxon>
        <taxon>Propionibacteriales</taxon>
        <taxon>Nocardioidaceae</taxon>
        <taxon>Aeromicrobium</taxon>
    </lineage>
</organism>
<dbReference type="Proteomes" id="UP000003111">
    <property type="component" value="Unassembled WGS sequence"/>
</dbReference>
<keyword evidence="3" id="KW-0804">Transcription</keyword>
<reference evidence="5" key="1">
    <citation type="submission" date="2010-08" db="EMBL/GenBank/DDBJ databases">
        <authorList>
            <person name="Muzny D."/>
            <person name="Qin X."/>
            <person name="Buhay C."/>
            <person name="Dugan-Rocha S."/>
            <person name="Ding Y."/>
            <person name="Chen G."/>
            <person name="Hawes A."/>
            <person name="Holder M."/>
            <person name="Jhangiani S."/>
            <person name="Johnson A."/>
            <person name="Khan Z."/>
            <person name="Li Z."/>
            <person name="Liu W."/>
            <person name="Liu X."/>
            <person name="Perez L."/>
            <person name="Shen H."/>
            <person name="Wang Q."/>
            <person name="Watt J."/>
            <person name="Xi L."/>
            <person name="Xin Y."/>
            <person name="Zhou J."/>
            <person name="Deng J."/>
            <person name="Jiang H."/>
            <person name="Liu Y."/>
            <person name="Qu J."/>
            <person name="Song X.-Z."/>
            <person name="Zhang L."/>
            <person name="Villasana D."/>
            <person name="Johnson A."/>
            <person name="Liu J."/>
            <person name="Liyanage D."/>
            <person name="Lorensuhewa L."/>
            <person name="Robinson T."/>
            <person name="Song A."/>
            <person name="Song B.-B."/>
            <person name="Dinh H."/>
            <person name="Thornton R."/>
            <person name="Coyle M."/>
            <person name="Francisco L."/>
            <person name="Jackson L."/>
            <person name="Javaid M."/>
            <person name="Korchina V."/>
            <person name="Kovar C."/>
            <person name="Mata R."/>
            <person name="Mathew T."/>
            <person name="Ngo R."/>
            <person name="Nguyen L."/>
            <person name="Nguyen N."/>
            <person name="Okwuonu G."/>
            <person name="Ongeri F."/>
            <person name="Pham C."/>
            <person name="Simmons D."/>
            <person name="Wilczek-Boney K."/>
            <person name="Hale W."/>
            <person name="Jakkamsetti A."/>
            <person name="Pham P."/>
            <person name="Ruth R."/>
            <person name="San Lucas F."/>
            <person name="Warren J."/>
            <person name="Zhang J."/>
            <person name="Zhao Z."/>
            <person name="Zhou C."/>
            <person name="Zhu D."/>
            <person name="Lee S."/>
            <person name="Bess C."/>
            <person name="Blankenburg K."/>
            <person name="Forbes L."/>
            <person name="Fu Q."/>
            <person name="Gubbala S."/>
            <person name="Hirani K."/>
            <person name="Jayaseelan J.C."/>
            <person name="Lara F."/>
            <person name="Munidasa M."/>
            <person name="Palculict T."/>
            <person name="Patil S."/>
            <person name="Pu L.-L."/>
            <person name="Saada N."/>
            <person name="Tang L."/>
            <person name="Weissenberger G."/>
            <person name="Zhu Y."/>
            <person name="Hemphill L."/>
            <person name="Shang Y."/>
            <person name="Youmans B."/>
            <person name="Ayvaz T."/>
            <person name="Ross M."/>
            <person name="Santibanez J."/>
            <person name="Aqrawi P."/>
            <person name="Gross S."/>
            <person name="Joshi V."/>
            <person name="Fowler G."/>
            <person name="Nazareth L."/>
            <person name="Reid J."/>
            <person name="Worley K."/>
            <person name="Petrosino J."/>
            <person name="Highlander S."/>
            <person name="Gibbs R."/>
        </authorList>
    </citation>
    <scope>NUCLEOTIDE SEQUENCE [LARGE SCALE GENOMIC DNA]</scope>
    <source>
        <strain evidence="5">DSM 15272</strain>
    </source>
</reference>
<name>E2SCQ0_9ACTN</name>
<dbReference type="STRING" id="585531.HMPREF0063_12212"/>